<dbReference type="InterPro" id="IPR036291">
    <property type="entry name" value="NAD(P)-bd_dom_sf"/>
</dbReference>
<dbReference type="GO" id="GO:0005783">
    <property type="term" value="C:endoplasmic reticulum"/>
    <property type="evidence" value="ECO:0007669"/>
    <property type="project" value="TreeGrafter"/>
</dbReference>
<dbReference type="PANTHER" id="PTHR43899">
    <property type="entry name" value="RH59310P"/>
    <property type="match status" value="1"/>
</dbReference>
<keyword evidence="3" id="KW-1133">Transmembrane helix</keyword>
<keyword evidence="2" id="KW-0560">Oxidoreductase</keyword>
<reference evidence="4 5" key="1">
    <citation type="journal article" date="2016" name="Mol. Biol. Evol.">
        <title>Comparative Genomics of Early-Diverging Mushroom-Forming Fungi Provides Insights into the Origins of Lignocellulose Decay Capabilities.</title>
        <authorList>
            <person name="Nagy L.G."/>
            <person name="Riley R."/>
            <person name="Tritt A."/>
            <person name="Adam C."/>
            <person name="Daum C."/>
            <person name="Floudas D."/>
            <person name="Sun H."/>
            <person name="Yadav J.S."/>
            <person name="Pangilinan J."/>
            <person name="Larsson K.H."/>
            <person name="Matsuura K."/>
            <person name="Barry K."/>
            <person name="Labutti K."/>
            <person name="Kuo R."/>
            <person name="Ohm R.A."/>
            <person name="Bhattacharya S.S."/>
            <person name="Shirouzu T."/>
            <person name="Yoshinaga Y."/>
            <person name="Martin F.M."/>
            <person name="Grigoriev I.V."/>
            <person name="Hibbett D.S."/>
        </authorList>
    </citation>
    <scope>NUCLEOTIDE SEQUENCE [LARGE SCALE GENOMIC DNA]</scope>
    <source>
        <strain evidence="4 5">HHB12029</strain>
    </source>
</reference>
<dbReference type="GO" id="GO:0016491">
    <property type="term" value="F:oxidoreductase activity"/>
    <property type="evidence" value="ECO:0007669"/>
    <property type="project" value="UniProtKB-KW"/>
</dbReference>
<dbReference type="InterPro" id="IPR051019">
    <property type="entry name" value="VLCFA-Steroid_DH"/>
</dbReference>
<dbReference type="STRING" id="1314781.A0A165Q1U8"/>
<sequence length="344" mass="38311">MLIREVIAALKRAIKDRPLCISTQMDAFTTAAYVLAAFTLLSLIGKLYRLLVFTYTYFPDIHNHNINKYMWSERSYALVTGATDGIGKALAIELYTRGFNVIIHGRNDAKLAAVCDEVRGSSAKEGDVRIWKEDAGVGRWDSKPLLDITQGIDLTFVALVNGGVDVVDYPFDGQTEDEVNHIMSLNFMFSVHVIRTLMPSLRLSATRGPVTLFGLGSVVALAPFPHFALYGAGKRALEFVLWTVAADERFHGRGQNLNIKYIQVGNVHTASNPAPPDWQTPTSAAFAKDILRRIDAPWRWAAANFVHAVTAWFMGILPENVAERMAQHFLKEKWGEKLTGKRSD</sequence>
<dbReference type="EMBL" id="KV425885">
    <property type="protein sequence ID" value="KZW02969.1"/>
    <property type="molecule type" value="Genomic_DNA"/>
</dbReference>
<name>A0A165Q1U8_EXIGL</name>
<keyword evidence="3" id="KW-0472">Membrane</keyword>
<dbReference type="Pfam" id="PF00106">
    <property type="entry name" value="adh_short"/>
    <property type="match status" value="1"/>
</dbReference>
<gene>
    <name evidence="4" type="ORF">EXIGLDRAFT_728527</name>
</gene>
<dbReference type="AlphaFoldDB" id="A0A165Q1U8"/>
<evidence type="ECO:0000256" key="1">
    <source>
        <dbReference type="ARBA" id="ARBA00006484"/>
    </source>
</evidence>
<proteinExistence type="inferred from homology"/>
<dbReference type="InterPro" id="IPR002347">
    <property type="entry name" value="SDR_fam"/>
</dbReference>
<protein>
    <submittedName>
        <fullName evidence="4">NAD(P)-binding protein</fullName>
    </submittedName>
</protein>
<comment type="similarity">
    <text evidence="1">Belongs to the short-chain dehydrogenases/reductases (SDR) family.</text>
</comment>
<dbReference type="PANTHER" id="PTHR43899:SF13">
    <property type="entry name" value="RH59310P"/>
    <property type="match status" value="1"/>
</dbReference>
<dbReference type="SUPFAM" id="SSF51735">
    <property type="entry name" value="NAD(P)-binding Rossmann-fold domains"/>
    <property type="match status" value="1"/>
</dbReference>
<evidence type="ECO:0000313" key="5">
    <source>
        <dbReference type="Proteomes" id="UP000077266"/>
    </source>
</evidence>
<keyword evidence="5" id="KW-1185">Reference proteome</keyword>
<dbReference type="PRINTS" id="PR00081">
    <property type="entry name" value="GDHRDH"/>
</dbReference>
<organism evidence="4 5">
    <name type="scientific">Exidia glandulosa HHB12029</name>
    <dbReference type="NCBI Taxonomy" id="1314781"/>
    <lineage>
        <taxon>Eukaryota</taxon>
        <taxon>Fungi</taxon>
        <taxon>Dikarya</taxon>
        <taxon>Basidiomycota</taxon>
        <taxon>Agaricomycotina</taxon>
        <taxon>Agaricomycetes</taxon>
        <taxon>Auriculariales</taxon>
        <taxon>Exidiaceae</taxon>
        <taxon>Exidia</taxon>
    </lineage>
</organism>
<evidence type="ECO:0000313" key="4">
    <source>
        <dbReference type="EMBL" id="KZW02969.1"/>
    </source>
</evidence>
<keyword evidence="3" id="KW-0812">Transmembrane</keyword>
<dbReference type="OrthoDB" id="47007at2759"/>
<evidence type="ECO:0000256" key="3">
    <source>
        <dbReference type="SAM" id="Phobius"/>
    </source>
</evidence>
<evidence type="ECO:0000256" key="2">
    <source>
        <dbReference type="ARBA" id="ARBA00023002"/>
    </source>
</evidence>
<dbReference type="Gene3D" id="3.40.50.720">
    <property type="entry name" value="NAD(P)-binding Rossmann-like Domain"/>
    <property type="match status" value="1"/>
</dbReference>
<feature type="transmembrane region" description="Helical" evidence="3">
    <location>
        <begin position="27"/>
        <end position="48"/>
    </location>
</feature>
<dbReference type="InParanoid" id="A0A165Q1U8"/>
<dbReference type="Proteomes" id="UP000077266">
    <property type="component" value="Unassembled WGS sequence"/>
</dbReference>
<accession>A0A165Q1U8</accession>